<dbReference type="EC" id="2.7.6.3" evidence="3"/>
<dbReference type="PANTHER" id="PTHR43071:SF1">
    <property type="entry name" value="2-AMINO-4-HYDROXY-6-HYDROXYMETHYLDIHYDROPTERIDINE PYROPHOSPHOKINASE"/>
    <property type="match status" value="1"/>
</dbReference>
<evidence type="ECO:0000313" key="11">
    <source>
        <dbReference type="Proteomes" id="UP000249260"/>
    </source>
</evidence>
<keyword evidence="4 10" id="KW-0808">Transferase</keyword>
<dbReference type="Proteomes" id="UP000249260">
    <property type="component" value="Unassembled WGS sequence"/>
</dbReference>
<evidence type="ECO:0000256" key="4">
    <source>
        <dbReference type="ARBA" id="ARBA00022679"/>
    </source>
</evidence>
<dbReference type="PANTHER" id="PTHR43071">
    <property type="entry name" value="2-AMINO-4-HYDROXY-6-HYDROXYMETHYLDIHYDROPTERIDINE PYROPHOSPHOKINASE"/>
    <property type="match status" value="1"/>
</dbReference>
<evidence type="ECO:0000313" key="10">
    <source>
        <dbReference type="EMBL" id="RAP73272.1"/>
    </source>
</evidence>
<dbReference type="Pfam" id="PF01288">
    <property type="entry name" value="HPPK"/>
    <property type="match status" value="1"/>
</dbReference>
<dbReference type="Gene3D" id="3.30.70.560">
    <property type="entry name" value="7,8-Dihydro-6-hydroxymethylpterin-pyrophosphokinase HPPK"/>
    <property type="match status" value="1"/>
</dbReference>
<dbReference type="GO" id="GO:0005524">
    <property type="term" value="F:ATP binding"/>
    <property type="evidence" value="ECO:0007669"/>
    <property type="project" value="UniProtKB-KW"/>
</dbReference>
<evidence type="ECO:0000256" key="6">
    <source>
        <dbReference type="ARBA" id="ARBA00022777"/>
    </source>
</evidence>
<evidence type="ECO:0000256" key="8">
    <source>
        <dbReference type="ARBA" id="ARBA00022909"/>
    </source>
</evidence>
<keyword evidence="5" id="KW-0547">Nucleotide-binding</keyword>
<dbReference type="InterPro" id="IPR035907">
    <property type="entry name" value="Hppk_sf"/>
</dbReference>
<dbReference type="EMBL" id="QLUW01000008">
    <property type="protein sequence ID" value="RAP73272.1"/>
    <property type="molecule type" value="Genomic_DNA"/>
</dbReference>
<dbReference type="PROSITE" id="PS00794">
    <property type="entry name" value="HPPK"/>
    <property type="match status" value="1"/>
</dbReference>
<keyword evidence="8" id="KW-0289">Folate biosynthesis</keyword>
<keyword evidence="6 10" id="KW-0418">Kinase</keyword>
<gene>
    <name evidence="10" type="primary">folK</name>
    <name evidence="10" type="ORF">DL346_27805</name>
</gene>
<comment type="caution">
    <text evidence="10">The sequence shown here is derived from an EMBL/GenBank/DDBJ whole genome shotgun (WGS) entry which is preliminary data.</text>
</comment>
<dbReference type="GO" id="GO:0016301">
    <property type="term" value="F:kinase activity"/>
    <property type="evidence" value="ECO:0007669"/>
    <property type="project" value="UniProtKB-KW"/>
</dbReference>
<dbReference type="GO" id="GO:0046654">
    <property type="term" value="P:tetrahydrofolate biosynthetic process"/>
    <property type="evidence" value="ECO:0007669"/>
    <property type="project" value="UniProtKB-UniPathway"/>
</dbReference>
<evidence type="ECO:0000256" key="5">
    <source>
        <dbReference type="ARBA" id="ARBA00022741"/>
    </source>
</evidence>
<keyword evidence="7" id="KW-0067">ATP-binding</keyword>
<comment type="pathway">
    <text evidence="2">Cofactor biosynthesis; tetrahydrofolate biosynthesis; 2-amino-4-hydroxy-6-hydroxymethyl-7,8-dihydropteridine diphosphate from 7,8-dihydroneopterin triphosphate: step 4/4.</text>
</comment>
<dbReference type="SUPFAM" id="SSF55083">
    <property type="entry name" value="6-hydroxymethyl-7,8-dihydropterin pyrophosphokinase, HPPK"/>
    <property type="match status" value="1"/>
</dbReference>
<feature type="domain" description="7,8-dihydro-6-hydroxymethylpterin-pyrophosphokinase" evidence="9">
    <location>
        <begin position="105"/>
        <end position="116"/>
    </location>
</feature>
<keyword evidence="11" id="KW-1185">Reference proteome</keyword>
<dbReference type="AlphaFoldDB" id="A0A328TUM8"/>
<dbReference type="NCBIfam" id="TIGR01498">
    <property type="entry name" value="folK"/>
    <property type="match status" value="1"/>
</dbReference>
<sequence>MEHDSPRGNNERNGSAAGQSAYIALGANLGDREQQLKAALRLLDDHPAITVVRASALYETDPVGYTDQPAFLNMAAALRTSLEPHELLRAMLAMENQLGRKRDIRWGPRTIDLDMLLYDGVTLTEEELTLPHPRMMERAFVLVPLADVLPDEHALQKRVKERAKRALQDRGEGIALWNMINWPGVSAHSES</sequence>
<evidence type="ECO:0000256" key="7">
    <source>
        <dbReference type="ARBA" id="ARBA00022840"/>
    </source>
</evidence>
<dbReference type="GO" id="GO:0003848">
    <property type="term" value="F:2-amino-4-hydroxy-6-hydroxymethyldihydropteridine diphosphokinase activity"/>
    <property type="evidence" value="ECO:0007669"/>
    <property type="project" value="UniProtKB-EC"/>
</dbReference>
<organism evidence="10 11">
    <name type="scientific">Paenibacillus montanisoli</name>
    <dbReference type="NCBI Taxonomy" id="2081970"/>
    <lineage>
        <taxon>Bacteria</taxon>
        <taxon>Bacillati</taxon>
        <taxon>Bacillota</taxon>
        <taxon>Bacilli</taxon>
        <taxon>Bacillales</taxon>
        <taxon>Paenibacillaceae</taxon>
        <taxon>Paenibacillus</taxon>
    </lineage>
</organism>
<dbReference type="GO" id="GO:0046656">
    <property type="term" value="P:folic acid biosynthetic process"/>
    <property type="evidence" value="ECO:0007669"/>
    <property type="project" value="UniProtKB-KW"/>
</dbReference>
<evidence type="ECO:0000256" key="3">
    <source>
        <dbReference type="ARBA" id="ARBA00013253"/>
    </source>
</evidence>
<name>A0A328TUM8_9BACL</name>
<dbReference type="UniPathway" id="UPA00077">
    <property type="reaction ID" value="UER00155"/>
</dbReference>
<reference evidence="10 11" key="1">
    <citation type="submission" date="2018-06" db="EMBL/GenBank/DDBJ databases">
        <title>Paenibacillus montanisoli sp. nov., isolated from mountain area soil.</title>
        <authorList>
            <person name="Wu M."/>
        </authorList>
    </citation>
    <scope>NUCLEOTIDE SEQUENCE [LARGE SCALE GENOMIC DNA]</scope>
    <source>
        <strain evidence="10 11">RA17</strain>
    </source>
</reference>
<dbReference type="InterPro" id="IPR000550">
    <property type="entry name" value="Hppk"/>
</dbReference>
<proteinExistence type="predicted"/>
<protein>
    <recommendedName>
        <fullName evidence="3">2-amino-4-hydroxy-6-hydroxymethyldihydropteridine diphosphokinase</fullName>
        <ecNumber evidence="3">2.7.6.3</ecNumber>
    </recommendedName>
</protein>
<evidence type="ECO:0000256" key="2">
    <source>
        <dbReference type="ARBA" id="ARBA00005051"/>
    </source>
</evidence>
<comment type="catalytic activity">
    <reaction evidence="1">
        <text>6-hydroxymethyl-7,8-dihydropterin + ATP = (7,8-dihydropterin-6-yl)methyl diphosphate + AMP + H(+)</text>
        <dbReference type="Rhea" id="RHEA:11412"/>
        <dbReference type="ChEBI" id="CHEBI:15378"/>
        <dbReference type="ChEBI" id="CHEBI:30616"/>
        <dbReference type="ChEBI" id="CHEBI:44841"/>
        <dbReference type="ChEBI" id="CHEBI:72950"/>
        <dbReference type="ChEBI" id="CHEBI:456215"/>
        <dbReference type="EC" id="2.7.6.3"/>
    </reaction>
</comment>
<evidence type="ECO:0000259" key="9">
    <source>
        <dbReference type="PROSITE" id="PS00794"/>
    </source>
</evidence>
<accession>A0A328TUM8</accession>
<dbReference type="OrthoDB" id="9808041at2"/>
<evidence type="ECO:0000256" key="1">
    <source>
        <dbReference type="ARBA" id="ARBA00000198"/>
    </source>
</evidence>
<dbReference type="CDD" id="cd00483">
    <property type="entry name" value="HPPK"/>
    <property type="match status" value="1"/>
</dbReference>